<sequence length="51" mass="5930">MKIQGDLWQVPFFVVLGLPEQFSRTLPVWTFDFPATKAARATFFARRRDIG</sequence>
<dbReference type="EMBL" id="CP036316">
    <property type="protein sequence ID" value="QDT65064.1"/>
    <property type="molecule type" value="Genomic_DNA"/>
</dbReference>
<dbReference type="AlphaFoldDB" id="A0A517T9L0"/>
<dbReference type="Proteomes" id="UP000319976">
    <property type="component" value="Chromosome"/>
</dbReference>
<keyword evidence="2" id="KW-1185">Reference proteome</keyword>
<proteinExistence type="predicted"/>
<gene>
    <name evidence="1" type="ORF">V22_23100</name>
</gene>
<dbReference type="KEGG" id="chya:V22_23100"/>
<evidence type="ECO:0000313" key="2">
    <source>
        <dbReference type="Proteomes" id="UP000319976"/>
    </source>
</evidence>
<reference evidence="1 2" key="1">
    <citation type="submission" date="2019-02" db="EMBL/GenBank/DDBJ databases">
        <title>Deep-cultivation of Planctomycetes and their phenomic and genomic characterization uncovers novel biology.</title>
        <authorList>
            <person name="Wiegand S."/>
            <person name="Jogler M."/>
            <person name="Boedeker C."/>
            <person name="Pinto D."/>
            <person name="Vollmers J."/>
            <person name="Rivas-Marin E."/>
            <person name="Kohn T."/>
            <person name="Peeters S.H."/>
            <person name="Heuer A."/>
            <person name="Rast P."/>
            <person name="Oberbeckmann S."/>
            <person name="Bunk B."/>
            <person name="Jeske O."/>
            <person name="Meyerdierks A."/>
            <person name="Storesund J.E."/>
            <person name="Kallscheuer N."/>
            <person name="Luecker S."/>
            <person name="Lage O.M."/>
            <person name="Pohl T."/>
            <person name="Merkel B.J."/>
            <person name="Hornburger P."/>
            <person name="Mueller R.-W."/>
            <person name="Bruemmer F."/>
            <person name="Labrenz M."/>
            <person name="Spormann A.M."/>
            <person name="Op den Camp H."/>
            <person name="Overmann J."/>
            <person name="Amann R."/>
            <person name="Jetten M.S.M."/>
            <person name="Mascher T."/>
            <person name="Medema M.H."/>
            <person name="Devos D.P."/>
            <person name="Kaster A.-K."/>
            <person name="Ovreas L."/>
            <person name="Rohde M."/>
            <person name="Galperin M.Y."/>
            <person name="Jogler C."/>
        </authorList>
    </citation>
    <scope>NUCLEOTIDE SEQUENCE [LARGE SCALE GENOMIC DNA]</scope>
    <source>
        <strain evidence="1 2">V22</strain>
    </source>
</reference>
<name>A0A517T9L0_9PLAN</name>
<organism evidence="1 2">
    <name type="scientific">Calycomorphotria hydatis</name>
    <dbReference type="NCBI Taxonomy" id="2528027"/>
    <lineage>
        <taxon>Bacteria</taxon>
        <taxon>Pseudomonadati</taxon>
        <taxon>Planctomycetota</taxon>
        <taxon>Planctomycetia</taxon>
        <taxon>Planctomycetales</taxon>
        <taxon>Planctomycetaceae</taxon>
        <taxon>Calycomorphotria</taxon>
    </lineage>
</organism>
<accession>A0A517T9L0</accession>
<protein>
    <submittedName>
        <fullName evidence="1">Uncharacterized protein</fullName>
    </submittedName>
</protein>
<evidence type="ECO:0000313" key="1">
    <source>
        <dbReference type="EMBL" id="QDT65064.1"/>
    </source>
</evidence>